<evidence type="ECO:0000313" key="2">
    <source>
        <dbReference type="Proteomes" id="UP001276840"/>
    </source>
</evidence>
<dbReference type="Pfam" id="PF05721">
    <property type="entry name" value="PhyH"/>
    <property type="match status" value="1"/>
</dbReference>
<dbReference type="SUPFAM" id="SSF51197">
    <property type="entry name" value="Clavaminate synthase-like"/>
    <property type="match status" value="1"/>
</dbReference>
<keyword evidence="1" id="KW-0560">Oxidoreductase</keyword>
<dbReference type="PANTHER" id="PTHR20883">
    <property type="entry name" value="PHYTANOYL-COA DIOXYGENASE DOMAIN CONTAINING 1"/>
    <property type="match status" value="1"/>
</dbReference>
<dbReference type="PANTHER" id="PTHR20883:SF49">
    <property type="entry name" value="PHYTANOYL-COA DIOXYGENASE"/>
    <property type="match status" value="1"/>
</dbReference>
<comment type="caution">
    <text evidence="1">The sequence shown here is derived from an EMBL/GenBank/DDBJ whole genome shotgun (WGS) entry which is preliminary data.</text>
</comment>
<evidence type="ECO:0000313" key="1">
    <source>
        <dbReference type="EMBL" id="MDX8525904.1"/>
    </source>
</evidence>
<protein>
    <submittedName>
        <fullName evidence="1">Phytanoyl-CoA dioxygenase family protein</fullName>
    </submittedName>
</protein>
<gene>
    <name evidence="1" type="ORF">RFM68_15440</name>
</gene>
<dbReference type="GO" id="GO:0051213">
    <property type="term" value="F:dioxygenase activity"/>
    <property type="evidence" value="ECO:0007669"/>
    <property type="project" value="UniProtKB-KW"/>
</dbReference>
<dbReference type="Proteomes" id="UP001276840">
    <property type="component" value="Unassembled WGS sequence"/>
</dbReference>
<dbReference type="Gene3D" id="2.60.120.620">
    <property type="entry name" value="q2cbj1_9rhob like domain"/>
    <property type="match status" value="1"/>
</dbReference>
<keyword evidence="1" id="KW-0223">Dioxygenase</keyword>
<keyword evidence="2" id="KW-1185">Reference proteome</keyword>
<dbReference type="EMBL" id="JAVIJF010000010">
    <property type="protein sequence ID" value="MDX8525904.1"/>
    <property type="molecule type" value="Genomic_DNA"/>
</dbReference>
<dbReference type="InterPro" id="IPR008775">
    <property type="entry name" value="Phytyl_CoA_dOase-like"/>
</dbReference>
<organism evidence="1 2">
    <name type="scientific">Mesorhizobium montanum</name>
    <dbReference type="NCBI Taxonomy" id="3072323"/>
    <lineage>
        <taxon>Bacteria</taxon>
        <taxon>Pseudomonadati</taxon>
        <taxon>Pseudomonadota</taxon>
        <taxon>Alphaproteobacteria</taxon>
        <taxon>Hyphomicrobiales</taxon>
        <taxon>Phyllobacteriaceae</taxon>
        <taxon>Mesorhizobium</taxon>
    </lineage>
</organism>
<proteinExistence type="predicted"/>
<reference evidence="1 2" key="1">
    <citation type="submission" date="2023-08" db="EMBL/GenBank/DDBJ databases">
        <title>Implementing the SeqCode for naming new Mesorhizobium species isolated from Vachellia karroo root nodules.</title>
        <authorList>
            <person name="Van Lill M."/>
        </authorList>
    </citation>
    <scope>NUCLEOTIDE SEQUENCE [LARGE SCALE GENOMIC DNA]</scope>
    <source>
        <strain evidence="1 2">MSK 1335</strain>
    </source>
</reference>
<name>A0ABU4ZKK5_9HYPH</name>
<sequence>MAPSMQIFDTAAVARYNDVGVYHARGLISNEWVARLRAVIDSELSIKKSKHFAFQEGETGRFLGSQDLWRTDETCREFCTNSTLPRAAAEMLGSDEVNLFFDHLFVKEPGASFDTSWHNDVPYWPIKGSQILSIWIALDRVTRENGALSFINGSHRWNAKVQPATFGEKADQRRSMMELSGQIPAELGDYSSLDIDTFEMEAGDALIFDGKTIHQAGGNHSTNMRRRGYVVRYTGDDVLYDPRPGVHKMMLERSLAPNDRITCERFPLVWS</sequence>
<accession>A0ABU4ZKK5</accession>